<evidence type="ECO:0000256" key="2">
    <source>
        <dbReference type="ARBA" id="ARBA00022692"/>
    </source>
</evidence>
<organism evidence="9 10">
    <name type="scientific">Macrostomum lignano</name>
    <dbReference type="NCBI Taxonomy" id="282301"/>
    <lineage>
        <taxon>Eukaryota</taxon>
        <taxon>Metazoa</taxon>
        <taxon>Spiralia</taxon>
        <taxon>Lophotrochozoa</taxon>
        <taxon>Platyhelminthes</taxon>
        <taxon>Rhabditophora</taxon>
        <taxon>Macrostomorpha</taxon>
        <taxon>Macrostomida</taxon>
        <taxon>Macrostomidae</taxon>
        <taxon>Macrostomum</taxon>
    </lineage>
</organism>
<dbReference type="PANTHER" id="PTHR31021">
    <property type="entry name" value="ADENOMATOSIS POLYPOSIS COLI DOWN-REGULATED 1"/>
    <property type="match status" value="1"/>
</dbReference>
<keyword evidence="6" id="KW-0802">TPR repeat</keyword>
<name>A0A1I8IGC9_9PLAT</name>
<keyword evidence="5" id="KW-0325">Glycoprotein</keyword>
<feature type="region of interest" description="Disordered" evidence="7">
    <location>
        <begin position="684"/>
        <end position="718"/>
    </location>
</feature>
<keyword evidence="4" id="KW-0472">Membrane</keyword>
<dbReference type="GO" id="GO:0005886">
    <property type="term" value="C:plasma membrane"/>
    <property type="evidence" value="ECO:0007669"/>
    <property type="project" value="InterPro"/>
</dbReference>
<dbReference type="SMART" id="SM01352">
    <property type="entry name" value="APCDDC"/>
    <property type="match status" value="1"/>
</dbReference>
<comment type="subcellular location">
    <subcellularLocation>
        <location evidence="1">Membrane</location>
        <topology evidence="1">Single-pass membrane protein</topology>
    </subcellularLocation>
</comment>
<feature type="domain" description="APCDD1" evidence="8">
    <location>
        <begin position="1"/>
        <end position="227"/>
    </location>
</feature>
<evidence type="ECO:0000256" key="7">
    <source>
        <dbReference type="SAM" id="MobiDB-lite"/>
    </source>
</evidence>
<dbReference type="Pfam" id="PF14853">
    <property type="entry name" value="Fis1_TPR_C"/>
    <property type="match status" value="1"/>
</dbReference>
<dbReference type="PANTHER" id="PTHR31021:SF1">
    <property type="entry name" value="CHROMOSOME UNDETERMINED SCAFFOLD_56, WHOLE GENOME SHOTGUN SEQUENCE"/>
    <property type="match status" value="1"/>
</dbReference>
<evidence type="ECO:0000259" key="8">
    <source>
        <dbReference type="SMART" id="SM01352"/>
    </source>
</evidence>
<evidence type="ECO:0000256" key="6">
    <source>
        <dbReference type="PROSITE-ProRule" id="PRU00339"/>
    </source>
</evidence>
<dbReference type="CDD" id="cd12212">
    <property type="entry name" value="Fis1"/>
    <property type="match status" value="1"/>
</dbReference>
<dbReference type="Proteomes" id="UP000095280">
    <property type="component" value="Unplaced"/>
</dbReference>
<keyword evidence="3" id="KW-0732">Signal</keyword>
<evidence type="ECO:0000256" key="4">
    <source>
        <dbReference type="ARBA" id="ARBA00023136"/>
    </source>
</evidence>
<protein>
    <submittedName>
        <fullName evidence="10">TPR_REGION domain-containing protein</fullName>
    </submittedName>
</protein>
<dbReference type="InterPro" id="IPR011990">
    <property type="entry name" value="TPR-like_helical_dom_sf"/>
</dbReference>
<dbReference type="PROSITE" id="PS50005">
    <property type="entry name" value="TPR"/>
    <property type="match status" value="1"/>
</dbReference>
<keyword evidence="9" id="KW-1185">Reference proteome</keyword>
<dbReference type="InterPro" id="IPR028061">
    <property type="entry name" value="Fis1_TPR_C"/>
</dbReference>
<reference evidence="10" key="1">
    <citation type="submission" date="2016-11" db="UniProtKB">
        <authorList>
            <consortium name="WormBaseParasite"/>
        </authorList>
    </citation>
    <scope>IDENTIFICATION</scope>
</reference>
<dbReference type="InterPro" id="IPR019734">
    <property type="entry name" value="TPR_rpt"/>
</dbReference>
<evidence type="ECO:0000256" key="1">
    <source>
        <dbReference type="ARBA" id="ARBA00004167"/>
    </source>
</evidence>
<evidence type="ECO:0000313" key="10">
    <source>
        <dbReference type="WBParaSite" id="maker-uti_cns_0012208-snap-gene-0.6-mRNA-1"/>
    </source>
</evidence>
<evidence type="ECO:0000256" key="3">
    <source>
        <dbReference type="ARBA" id="ARBA00022729"/>
    </source>
</evidence>
<accession>A0A1I8IGC9</accession>
<dbReference type="InterPro" id="IPR029405">
    <property type="entry name" value="APCDD1_dom"/>
</dbReference>
<dbReference type="GO" id="GO:0030178">
    <property type="term" value="P:negative regulation of Wnt signaling pathway"/>
    <property type="evidence" value="ECO:0007669"/>
    <property type="project" value="InterPro"/>
</dbReference>
<feature type="region of interest" description="Disordered" evidence="7">
    <location>
        <begin position="735"/>
        <end position="756"/>
    </location>
</feature>
<keyword evidence="2" id="KW-0812">Transmembrane</keyword>
<sequence length="907" mass="101677">CEIRPGPEYIVRKYHFINDTYFRATQFYYLDSSCTSPFYGLEASGVVKLDKNRVNSGMLPWEQNNYELFMSPLLYQVTVLPYTSEAAVYLQSRVSSVCRYRFGRNREVWRADGVPRDILVYVEYKKSVLMDFDCTEKLGFNLNEFLLLRIEESVESSASGDATAAAAASARKRRQLHLGEIATNMKQRRRHRPSGFQPPLEDANNDPCPGCYPVLHASLKTPPILLLQTLLPDYPTGEWVSSVCESRPRNTYVTRRLVFDNDAEQQWTGTYNNFHDPLCKRPFFSFTATGRVISRDIDEHNPDARQFDFLITGLSITPRDQRSLNQMNTYIGYGCGRTSWRINRTQDVTNTNGCDHLRLHVPTKSEQCARVSNKDGDTILAKAKFLTSGLVLLVADEQLLGEQHLVALEAFQTRLDVSQLGSDGQPMNHMSSQTLGKHSCTLAMAVFTMRLIMEGGNRLLTLSLLRHCMNALQDTISPEELKRTRDRFEREFRSGQPVSTPTQLAYAGALTRTSDHRCLRQACQLLETLYRQTTDEIARRDCLYYLSIAKARLKDYDEALTYIDGILKVEPSNAQARKLKLDIEAERRREGFIGLALLGGVAAVGGSRGSADDSLNDGEGGSRKMRLERMMMQSGAAPNREKRFAGETILRSGVEVKLLARVESHAFNARNAAYCRSRHRVRFKARSQTNATPPAESGAPASASRQSTKRRVRACTDSGQYDSARMMWPASWSRRRRSRSLELDEPGRRGDTKPRWSLGHSLVTDLEGGAQQASVRRVNLLLERLRQGLGLGVVQQDGLDHRLEQRRLLADCPHVKGSPGKPVATPQLLADAGNQTAEEDKLLTTWKSSVACPSAPRHKITASMSSGSQSTMVFCVLTTRPTLAATATSLSSCRWAPSTVEDSRAAR</sequence>
<feature type="compositionally biased region" description="Basic and acidic residues" evidence="7">
    <location>
        <begin position="739"/>
        <end position="754"/>
    </location>
</feature>
<dbReference type="Gene3D" id="1.25.40.10">
    <property type="entry name" value="Tetratricopeptide repeat domain"/>
    <property type="match status" value="1"/>
</dbReference>
<dbReference type="GO" id="GO:0017147">
    <property type="term" value="F:Wnt-protein binding"/>
    <property type="evidence" value="ECO:0007669"/>
    <property type="project" value="InterPro"/>
</dbReference>
<dbReference type="SUPFAM" id="SSF48452">
    <property type="entry name" value="TPR-like"/>
    <property type="match status" value="1"/>
</dbReference>
<dbReference type="InterPro" id="IPR042425">
    <property type="entry name" value="APCDD1"/>
</dbReference>
<evidence type="ECO:0000256" key="5">
    <source>
        <dbReference type="ARBA" id="ARBA00023180"/>
    </source>
</evidence>
<dbReference type="Pfam" id="PF14921">
    <property type="entry name" value="APCDDC"/>
    <property type="match status" value="2"/>
</dbReference>
<dbReference type="AlphaFoldDB" id="A0A1I8IGC9"/>
<evidence type="ECO:0000313" key="9">
    <source>
        <dbReference type="Proteomes" id="UP000095280"/>
    </source>
</evidence>
<feature type="region of interest" description="Disordered" evidence="7">
    <location>
        <begin position="181"/>
        <end position="202"/>
    </location>
</feature>
<proteinExistence type="predicted"/>
<dbReference type="WBParaSite" id="maker-uti_cns_0012208-snap-gene-0.6-mRNA-1">
    <property type="protein sequence ID" value="maker-uti_cns_0012208-snap-gene-0.6-mRNA-1"/>
    <property type="gene ID" value="maker-uti_cns_0012208-snap-gene-0.6"/>
</dbReference>
<feature type="repeat" description="TPR" evidence="6">
    <location>
        <begin position="540"/>
        <end position="573"/>
    </location>
</feature>
<dbReference type="InterPro" id="IPR033745">
    <property type="entry name" value="Fis1_cytosol"/>
</dbReference>
<feature type="compositionally biased region" description="Low complexity" evidence="7">
    <location>
        <begin position="691"/>
        <end position="704"/>
    </location>
</feature>